<reference evidence="3 4" key="1">
    <citation type="submission" date="2023-07" db="EMBL/GenBank/DDBJ databases">
        <title>Genomic Encyclopedia of Type Strains, Phase IV (KMG-IV): sequencing the most valuable type-strain genomes for metagenomic binning, comparative biology and taxonomic classification.</title>
        <authorList>
            <person name="Goeker M."/>
        </authorList>
    </citation>
    <scope>NUCLEOTIDE SEQUENCE [LARGE SCALE GENOMIC DNA]</scope>
    <source>
        <strain evidence="3 4">DSM 23494</strain>
    </source>
</reference>
<protein>
    <submittedName>
        <fullName evidence="3">Uncharacterized protein YneR</fullName>
    </submittedName>
</protein>
<dbReference type="SUPFAM" id="SSF89360">
    <property type="entry name" value="HesB-like domain"/>
    <property type="match status" value="1"/>
</dbReference>
<comment type="caution">
    <text evidence="3">The sequence shown here is derived from an EMBL/GenBank/DDBJ whole genome shotgun (WGS) entry which is preliminary data.</text>
</comment>
<accession>A0ABU0ABH8</accession>
<dbReference type="PIRSF" id="PIRSF034852">
    <property type="entry name" value="UCP034852"/>
    <property type="match status" value="1"/>
</dbReference>
<dbReference type="InterPro" id="IPR008326">
    <property type="entry name" value="PdhI-like"/>
</dbReference>
<organism evidence="3 4">
    <name type="scientific">Cytobacillus purgationiresistens</name>
    <dbReference type="NCBI Taxonomy" id="863449"/>
    <lineage>
        <taxon>Bacteria</taxon>
        <taxon>Bacillati</taxon>
        <taxon>Bacillota</taxon>
        <taxon>Bacilli</taxon>
        <taxon>Bacillales</taxon>
        <taxon>Bacillaceae</taxon>
        <taxon>Cytobacillus</taxon>
    </lineage>
</organism>
<sequence length="96" mass="11138">MNISISDKALKWYKDEMLLDEGDFLRFFARYGGVSQVQDGFSLGISNEAPVDSIVSIDKNGIHFFIEEKDLWFFDGHDLTVEYDEKLSEPKYNFSK</sequence>
<keyword evidence="4" id="KW-1185">Reference proteome</keyword>
<dbReference type="RefSeq" id="WP_307471492.1">
    <property type="nucleotide sequence ID" value="NZ_JAUSUB010000001.1"/>
</dbReference>
<dbReference type="InterPro" id="IPR035903">
    <property type="entry name" value="HesB-like_dom_sf"/>
</dbReference>
<gene>
    <name evidence="3" type="ORF">J2S17_000482</name>
</gene>
<dbReference type="EMBL" id="JAUSUB010000001">
    <property type="protein sequence ID" value="MDQ0268613.1"/>
    <property type="molecule type" value="Genomic_DNA"/>
</dbReference>
<evidence type="ECO:0000313" key="3">
    <source>
        <dbReference type="EMBL" id="MDQ0268613.1"/>
    </source>
</evidence>
<name>A0ABU0ABH8_9BACI</name>
<dbReference type="Proteomes" id="UP001238088">
    <property type="component" value="Unassembled WGS sequence"/>
</dbReference>
<evidence type="ECO:0000256" key="1">
    <source>
        <dbReference type="ARBA" id="ARBA00006718"/>
    </source>
</evidence>
<dbReference type="InterPro" id="IPR000361">
    <property type="entry name" value="ATAP_core_dom"/>
</dbReference>
<comment type="similarity">
    <text evidence="1">Belongs to the HesB/IscA family.</text>
</comment>
<proteinExistence type="inferred from homology"/>
<evidence type="ECO:0000259" key="2">
    <source>
        <dbReference type="Pfam" id="PF01521"/>
    </source>
</evidence>
<dbReference type="Pfam" id="PF01521">
    <property type="entry name" value="Fe-S_biosyn"/>
    <property type="match status" value="1"/>
</dbReference>
<evidence type="ECO:0000313" key="4">
    <source>
        <dbReference type="Proteomes" id="UP001238088"/>
    </source>
</evidence>
<feature type="domain" description="Core" evidence="2">
    <location>
        <begin position="1"/>
        <end position="86"/>
    </location>
</feature>